<keyword evidence="2" id="KW-1185">Reference proteome</keyword>
<accession>A0ABZ2CLY2</accession>
<reference evidence="1 2" key="1">
    <citation type="submission" date="2024-01" db="EMBL/GenBank/DDBJ databases">
        <authorList>
            <person name="Wang Y."/>
            <person name="Lin M."/>
        </authorList>
    </citation>
    <scope>NUCLEOTIDE SEQUENCE [LARGE SCALE GENOMIC DNA]</scope>
</reference>
<proteinExistence type="predicted"/>
<evidence type="ECO:0000313" key="1">
    <source>
        <dbReference type="EMBL" id="WVX92089.1"/>
    </source>
</evidence>
<dbReference type="EMBL" id="PP226939">
    <property type="protein sequence ID" value="WVX92089.1"/>
    <property type="molecule type" value="Genomic_DNA"/>
</dbReference>
<dbReference type="Proteomes" id="UP001333037">
    <property type="component" value="Segment"/>
</dbReference>
<evidence type="ECO:0000313" key="2">
    <source>
        <dbReference type="Proteomes" id="UP001333037"/>
    </source>
</evidence>
<name>A0ABZ2CLY2_9CAUD</name>
<sequence>MAIIIWFALWAIMAIGWVMNIVQVIGFALADHPATTLFIAKCVGIPFGPLGGVLGWVTAFN</sequence>
<organism evidence="1 2">
    <name type="scientific">Aeromonas phage phiA014S</name>
    <dbReference type="NCBI Taxonomy" id="3119845"/>
    <lineage>
        <taxon>Viruses</taxon>
        <taxon>Duplodnaviria</taxon>
        <taxon>Heunggongvirae</taxon>
        <taxon>Uroviricota</taxon>
        <taxon>Caudoviricetes</taxon>
        <taxon>Autographivirales</taxon>
        <taxon>Autotranscriptaviridae</taxon>
        <taxon>Studiervirinae</taxon>
        <taxon>Coryciavirus</taxon>
        <taxon>Coryciavirus A014S</taxon>
    </lineage>
</organism>
<protein>
    <submittedName>
        <fullName evidence="1">Uncharacterized protein</fullName>
    </submittedName>
</protein>